<evidence type="ECO:0000256" key="2">
    <source>
        <dbReference type="ARBA" id="ARBA00022690"/>
    </source>
</evidence>
<dbReference type="Gene3D" id="2.10.25.10">
    <property type="entry name" value="Laminin"/>
    <property type="match status" value="2"/>
</dbReference>
<keyword evidence="2" id="KW-0646">Protease inhibitor</keyword>
<sequence length="215" mass="23125">MRSRSVPVTKCGRSAKVANSLVVRMKIHHARQVVDHQVVSVLQGKDSEGTRKENVCGKVDAVPVPVPVPVPVRQCLSRFVTFKKKLSGSRKCGPNMEFNECGTACPEKCTDGGMPGLCGAKCVAGCFCKKGYVLEWEKGPCIPRSACRAPMNCGPNMEFNECGTACPETCADGGVSKPCTLQCVAGCFCKKGFVLEREHGKCIPRSACRGKFTFV</sequence>
<keyword evidence="3" id="KW-0722">Serine protease inhibitor</keyword>
<evidence type="ECO:0000313" key="6">
    <source>
        <dbReference type="EMBL" id="VDM48108.1"/>
    </source>
</evidence>
<evidence type="ECO:0000256" key="4">
    <source>
        <dbReference type="ARBA" id="ARBA00023157"/>
    </source>
</evidence>
<evidence type="ECO:0000256" key="1">
    <source>
        <dbReference type="ARBA" id="ARBA00007611"/>
    </source>
</evidence>
<dbReference type="PANTHER" id="PTHR23259:SF70">
    <property type="entry name" value="ACCESSORY GLAND PROTEIN ACP62F-RELATED"/>
    <property type="match status" value="1"/>
</dbReference>
<keyword evidence="4" id="KW-1015">Disulfide bond</keyword>
<dbReference type="GO" id="GO:0004867">
    <property type="term" value="F:serine-type endopeptidase inhibitor activity"/>
    <property type="evidence" value="ECO:0007669"/>
    <property type="project" value="UniProtKB-KW"/>
</dbReference>
<feature type="domain" description="TIL" evidence="5">
    <location>
        <begin position="153"/>
        <end position="208"/>
    </location>
</feature>
<gene>
    <name evidence="6" type="ORF">TCNE_LOCUS16787</name>
</gene>
<name>A0A3P7IKK6_TOXCA</name>
<dbReference type="Pfam" id="PF01826">
    <property type="entry name" value="TIL"/>
    <property type="match status" value="2"/>
</dbReference>
<comment type="similarity">
    <text evidence="1">Belongs to the serine protease inhibitor-like (TIL domain-containing) family.</text>
</comment>
<evidence type="ECO:0000256" key="3">
    <source>
        <dbReference type="ARBA" id="ARBA00022900"/>
    </source>
</evidence>
<evidence type="ECO:0000259" key="5">
    <source>
        <dbReference type="Pfam" id="PF01826"/>
    </source>
</evidence>
<dbReference type="EMBL" id="UYWY01023892">
    <property type="protein sequence ID" value="VDM48108.1"/>
    <property type="molecule type" value="Genomic_DNA"/>
</dbReference>
<dbReference type="CDD" id="cd19941">
    <property type="entry name" value="TIL"/>
    <property type="match status" value="2"/>
</dbReference>
<proteinExistence type="inferred from homology"/>
<dbReference type="InterPro" id="IPR002919">
    <property type="entry name" value="TIL_dom"/>
</dbReference>
<dbReference type="AlphaFoldDB" id="A0A3P7IKK6"/>
<accession>A0A3P7IKK6</accession>
<protein>
    <recommendedName>
        <fullName evidence="5">TIL domain-containing protein</fullName>
    </recommendedName>
</protein>
<dbReference type="SUPFAM" id="SSF57567">
    <property type="entry name" value="Serine protease inhibitors"/>
    <property type="match status" value="2"/>
</dbReference>
<dbReference type="InterPro" id="IPR036084">
    <property type="entry name" value="Ser_inhib-like_sf"/>
</dbReference>
<dbReference type="PANTHER" id="PTHR23259">
    <property type="entry name" value="RIDDLE"/>
    <property type="match status" value="1"/>
</dbReference>
<feature type="domain" description="TIL" evidence="5">
    <location>
        <begin position="92"/>
        <end position="147"/>
    </location>
</feature>
<dbReference type="InterPro" id="IPR051368">
    <property type="entry name" value="SerProtInhib-TIL_Domain"/>
</dbReference>
<reference evidence="6" key="1">
    <citation type="submission" date="2018-11" db="EMBL/GenBank/DDBJ databases">
        <authorList>
            <consortium name="Pathogen Informatics"/>
        </authorList>
    </citation>
    <scope>NUCLEOTIDE SEQUENCE [LARGE SCALE GENOMIC DNA]</scope>
</reference>
<dbReference type="FunFam" id="2.10.25.10:FF:000055">
    <property type="entry name" value="alpha-tectorin isoform X1"/>
    <property type="match status" value="2"/>
</dbReference>
<organism evidence="6">
    <name type="scientific">Toxocara canis</name>
    <name type="common">Canine roundworm</name>
    <dbReference type="NCBI Taxonomy" id="6265"/>
    <lineage>
        <taxon>Eukaryota</taxon>
        <taxon>Metazoa</taxon>
        <taxon>Ecdysozoa</taxon>
        <taxon>Nematoda</taxon>
        <taxon>Chromadorea</taxon>
        <taxon>Rhabditida</taxon>
        <taxon>Spirurina</taxon>
        <taxon>Ascaridomorpha</taxon>
        <taxon>Ascaridoidea</taxon>
        <taxon>Toxocaridae</taxon>
        <taxon>Toxocara</taxon>
    </lineage>
</organism>